<keyword evidence="3" id="KW-0949">S-adenosyl-L-methionine</keyword>
<name>A0A1X7IXB5_9BACT</name>
<dbReference type="InterPro" id="IPR058240">
    <property type="entry name" value="rSAM_sf"/>
</dbReference>
<keyword evidence="8" id="KW-0456">Lyase</keyword>
<dbReference type="Pfam" id="PF04055">
    <property type="entry name" value="Radical_SAM"/>
    <property type="match status" value="1"/>
</dbReference>
<keyword evidence="4" id="KW-0479">Metal-binding</keyword>
<dbReference type="SUPFAM" id="SSF102114">
    <property type="entry name" value="Radical SAM enzymes"/>
    <property type="match status" value="1"/>
</dbReference>
<dbReference type="OrthoDB" id="9782387at2"/>
<organism evidence="8 9">
    <name type="scientific">Dethiosulfovibrio salsuginis</name>
    <dbReference type="NCBI Taxonomy" id="561720"/>
    <lineage>
        <taxon>Bacteria</taxon>
        <taxon>Thermotogati</taxon>
        <taxon>Synergistota</taxon>
        <taxon>Synergistia</taxon>
        <taxon>Synergistales</taxon>
        <taxon>Dethiosulfovibrionaceae</taxon>
        <taxon>Dethiosulfovibrio</taxon>
    </lineage>
</organism>
<dbReference type="Proteomes" id="UP000193355">
    <property type="component" value="Unassembled WGS sequence"/>
</dbReference>
<feature type="domain" description="Radical SAM core" evidence="7">
    <location>
        <begin position="13"/>
        <end position="227"/>
    </location>
</feature>
<evidence type="ECO:0000313" key="8">
    <source>
        <dbReference type="EMBL" id="SMG19556.1"/>
    </source>
</evidence>
<evidence type="ECO:0000259" key="7">
    <source>
        <dbReference type="PROSITE" id="PS51918"/>
    </source>
</evidence>
<protein>
    <submittedName>
        <fullName evidence="8">Pyruvate formate lyase activating enzyme</fullName>
    </submittedName>
</protein>
<dbReference type="EMBL" id="FXBB01000006">
    <property type="protein sequence ID" value="SMG19556.1"/>
    <property type="molecule type" value="Genomic_DNA"/>
</dbReference>
<evidence type="ECO:0000313" key="9">
    <source>
        <dbReference type="Proteomes" id="UP000193355"/>
    </source>
</evidence>
<dbReference type="GO" id="GO:0016829">
    <property type="term" value="F:lyase activity"/>
    <property type="evidence" value="ECO:0007669"/>
    <property type="project" value="UniProtKB-KW"/>
</dbReference>
<dbReference type="InterPro" id="IPR012840">
    <property type="entry name" value="NrdG2"/>
</dbReference>
<dbReference type="NCBIfam" id="TIGR02495">
    <property type="entry name" value="NrdG2"/>
    <property type="match status" value="1"/>
</dbReference>
<keyword evidence="5" id="KW-0408">Iron</keyword>
<keyword evidence="2" id="KW-0004">4Fe-4S</keyword>
<sequence length="228" mass="25335">MRIGGIVKTTLIDYPGKLASMVFTAGCNFRCPWCHNGGLVTDEPVIDQDEVMAFILSRKHLIDGVVVSGGEPTLQGDLEDFLKSIKELGLLVKLDTNGSLPDRLEKLLEKDLLDYVAMDVKAPLEDYPKVAGAEGYEREIRRSISLIMDSAPDYEFRTTFVPGLHDSTSARGIGQLVQGAKIHYLQYFRPIGNLLSEEYRHSRALTEGELKGYAGIIAPYVEEVKCRI</sequence>
<evidence type="ECO:0000256" key="5">
    <source>
        <dbReference type="ARBA" id="ARBA00023004"/>
    </source>
</evidence>
<accession>A0A1X7IXB5</accession>
<dbReference type="STRING" id="561720.SAMN06275492_10620"/>
<dbReference type="SFLD" id="SFLDS00029">
    <property type="entry name" value="Radical_SAM"/>
    <property type="match status" value="1"/>
</dbReference>
<dbReference type="InterPro" id="IPR007197">
    <property type="entry name" value="rSAM"/>
</dbReference>
<dbReference type="GO" id="GO:0046872">
    <property type="term" value="F:metal ion binding"/>
    <property type="evidence" value="ECO:0007669"/>
    <property type="project" value="UniProtKB-KW"/>
</dbReference>
<dbReference type="AlphaFoldDB" id="A0A1X7IXB5"/>
<dbReference type="CDD" id="cd01335">
    <property type="entry name" value="Radical_SAM"/>
    <property type="match status" value="1"/>
</dbReference>
<keyword evidence="9" id="KW-1185">Reference proteome</keyword>
<dbReference type="PANTHER" id="PTHR30352:SF13">
    <property type="entry name" value="GLYCYL-RADICAL ENZYME ACTIVATING ENZYME YJJW-RELATED"/>
    <property type="match status" value="1"/>
</dbReference>
<dbReference type="PANTHER" id="PTHR30352">
    <property type="entry name" value="PYRUVATE FORMATE-LYASE-ACTIVATING ENZYME"/>
    <property type="match status" value="1"/>
</dbReference>
<dbReference type="GO" id="GO:0051539">
    <property type="term" value="F:4 iron, 4 sulfur cluster binding"/>
    <property type="evidence" value="ECO:0007669"/>
    <property type="project" value="UniProtKB-KW"/>
</dbReference>
<dbReference type="PROSITE" id="PS51918">
    <property type="entry name" value="RADICAL_SAM"/>
    <property type="match status" value="1"/>
</dbReference>
<evidence type="ECO:0000256" key="6">
    <source>
        <dbReference type="ARBA" id="ARBA00023014"/>
    </source>
</evidence>
<comment type="cofactor">
    <cofactor evidence="1">
        <name>[4Fe-4S] cluster</name>
        <dbReference type="ChEBI" id="CHEBI:49883"/>
    </cofactor>
</comment>
<keyword evidence="6" id="KW-0411">Iron-sulfur</keyword>
<gene>
    <name evidence="8" type="ORF">SAMN06275492_10620</name>
</gene>
<reference evidence="9" key="1">
    <citation type="submission" date="2017-04" db="EMBL/GenBank/DDBJ databases">
        <authorList>
            <person name="Varghese N."/>
            <person name="Submissions S."/>
        </authorList>
    </citation>
    <scope>NUCLEOTIDE SEQUENCE [LARGE SCALE GENOMIC DNA]</scope>
    <source>
        <strain evidence="9">USBA 82</strain>
    </source>
</reference>
<dbReference type="Gene3D" id="3.20.20.70">
    <property type="entry name" value="Aldolase class I"/>
    <property type="match status" value="1"/>
</dbReference>
<dbReference type="InterPro" id="IPR013785">
    <property type="entry name" value="Aldolase_TIM"/>
</dbReference>
<evidence type="ECO:0000256" key="1">
    <source>
        <dbReference type="ARBA" id="ARBA00001966"/>
    </source>
</evidence>
<dbReference type="SFLD" id="SFLDG01094">
    <property type="entry name" value="Uncharacterised_Radical_SAM_Su"/>
    <property type="match status" value="1"/>
</dbReference>
<dbReference type="InterPro" id="IPR034457">
    <property type="entry name" value="Organic_radical-activating"/>
</dbReference>
<keyword evidence="8" id="KW-0670">Pyruvate</keyword>
<evidence type="ECO:0000256" key="2">
    <source>
        <dbReference type="ARBA" id="ARBA00022485"/>
    </source>
</evidence>
<evidence type="ECO:0000256" key="4">
    <source>
        <dbReference type="ARBA" id="ARBA00022723"/>
    </source>
</evidence>
<dbReference type="RefSeq" id="WP_085544019.1">
    <property type="nucleotide sequence ID" value="NZ_FXBB01000006.1"/>
</dbReference>
<evidence type="ECO:0000256" key="3">
    <source>
        <dbReference type="ARBA" id="ARBA00022691"/>
    </source>
</evidence>
<proteinExistence type="predicted"/>